<dbReference type="AlphaFoldDB" id="A0A347WJ88"/>
<protein>
    <submittedName>
        <fullName evidence="1">Uncharacterized protein</fullName>
    </submittedName>
</protein>
<gene>
    <name evidence="1" type="ORF">CL176_03370</name>
</gene>
<sequence length="79" mass="9626">MNTVSWGCYSKYFEKNLSGNDWFEQEKARQFQNKCFIFLRCFLLGKIGKASIHIYFESFFEYNGRVYKQQGMLEKRRKL</sequence>
<keyword evidence="2" id="KW-1185">Reference proteome</keyword>
<evidence type="ECO:0000313" key="2">
    <source>
        <dbReference type="Proteomes" id="UP000263232"/>
    </source>
</evidence>
<accession>A0A347WJ88</accession>
<dbReference type="EMBL" id="CP023434">
    <property type="protein sequence ID" value="AXY25145.1"/>
    <property type="molecule type" value="Genomic_DNA"/>
</dbReference>
<proteinExistence type="predicted"/>
<dbReference type="KEGG" id="abae:CL176_03370"/>
<name>A0A347WJ88_9LACT</name>
<dbReference type="Proteomes" id="UP000263232">
    <property type="component" value="Chromosome"/>
</dbReference>
<reference evidence="1 2" key="1">
    <citation type="submission" date="2017-09" db="EMBL/GenBank/DDBJ databases">
        <title>Complete genome sequence of Oxytococcus suis strain ZY16052.</title>
        <authorList>
            <person name="Li F."/>
        </authorList>
    </citation>
    <scope>NUCLEOTIDE SEQUENCE [LARGE SCALE GENOMIC DNA]</scope>
    <source>
        <strain evidence="1 2">ZY16052</strain>
    </source>
</reference>
<organism evidence="1 2">
    <name type="scientific">Suicoccus acidiformans</name>
    <dbReference type="NCBI Taxonomy" id="2036206"/>
    <lineage>
        <taxon>Bacteria</taxon>
        <taxon>Bacillati</taxon>
        <taxon>Bacillota</taxon>
        <taxon>Bacilli</taxon>
        <taxon>Lactobacillales</taxon>
        <taxon>Aerococcaceae</taxon>
        <taxon>Suicoccus</taxon>
    </lineage>
</organism>
<evidence type="ECO:0000313" key="1">
    <source>
        <dbReference type="EMBL" id="AXY25145.1"/>
    </source>
</evidence>